<dbReference type="Pfam" id="PF08385">
    <property type="entry name" value="DHC_N1"/>
    <property type="match status" value="1"/>
</dbReference>
<accession>A0A8T1SIV8</accession>
<dbReference type="InterPro" id="IPR026983">
    <property type="entry name" value="DHC"/>
</dbReference>
<protein>
    <submittedName>
        <fullName evidence="2">Dynein axonemal heavy chain 9</fullName>
    </submittedName>
</protein>
<dbReference type="OrthoDB" id="10251809at2759"/>
<dbReference type="EMBL" id="JAHGAV010000197">
    <property type="protein sequence ID" value="KAG6928889.1"/>
    <property type="molecule type" value="Genomic_DNA"/>
</dbReference>
<dbReference type="PANTHER" id="PTHR46532">
    <property type="entry name" value="MALE FERTILITY FACTOR KL5"/>
    <property type="match status" value="1"/>
</dbReference>
<dbReference type="InterPro" id="IPR013594">
    <property type="entry name" value="Dynein_heavy_tail"/>
</dbReference>
<dbReference type="AlphaFoldDB" id="A0A8T1SIV8"/>
<dbReference type="PANTHER" id="PTHR46532:SF11">
    <property type="entry name" value="DYNEIN AXONEMAL HEAVY CHAIN 12"/>
    <property type="match status" value="1"/>
</dbReference>
<evidence type="ECO:0000259" key="1">
    <source>
        <dbReference type="Pfam" id="PF08385"/>
    </source>
</evidence>
<dbReference type="GO" id="GO:0005858">
    <property type="term" value="C:axonemal dynein complex"/>
    <property type="evidence" value="ECO:0007669"/>
    <property type="project" value="TreeGrafter"/>
</dbReference>
<keyword evidence="3" id="KW-1185">Reference proteome</keyword>
<organism evidence="2 3">
    <name type="scientific">Chelydra serpentina</name>
    <name type="common">Snapping turtle</name>
    <name type="synonym">Testudo serpentina</name>
    <dbReference type="NCBI Taxonomy" id="8475"/>
    <lineage>
        <taxon>Eukaryota</taxon>
        <taxon>Metazoa</taxon>
        <taxon>Chordata</taxon>
        <taxon>Craniata</taxon>
        <taxon>Vertebrata</taxon>
        <taxon>Euteleostomi</taxon>
        <taxon>Archelosauria</taxon>
        <taxon>Testudinata</taxon>
        <taxon>Testudines</taxon>
        <taxon>Cryptodira</taxon>
        <taxon>Durocryptodira</taxon>
        <taxon>Americhelydia</taxon>
        <taxon>Chelydroidea</taxon>
        <taxon>Chelydridae</taxon>
        <taxon>Chelydra</taxon>
    </lineage>
</organism>
<name>A0A8T1SIV8_CHESE</name>
<feature type="domain" description="Dynein heavy chain tail" evidence="1">
    <location>
        <begin position="1"/>
        <end position="136"/>
    </location>
</feature>
<gene>
    <name evidence="2" type="ORF">G0U57_006862</name>
</gene>
<evidence type="ECO:0000313" key="2">
    <source>
        <dbReference type="EMBL" id="KAG6928889.1"/>
    </source>
</evidence>
<feature type="non-terminal residue" evidence="2">
    <location>
        <position position="1"/>
    </location>
</feature>
<reference evidence="2 3" key="1">
    <citation type="journal article" date="2020" name="G3 (Bethesda)">
        <title>Draft Genome of the Common Snapping Turtle, Chelydra serpentina, a Model for Phenotypic Plasticity in Reptiles.</title>
        <authorList>
            <person name="Das D."/>
            <person name="Singh S.K."/>
            <person name="Bierstedt J."/>
            <person name="Erickson A."/>
            <person name="Galli G.L.J."/>
            <person name="Crossley D.A. 2nd"/>
            <person name="Rhen T."/>
        </authorList>
    </citation>
    <scope>NUCLEOTIDE SEQUENCE [LARGE SCALE GENOMIC DNA]</scope>
    <source>
        <strain evidence="2">KW</strain>
    </source>
</reference>
<feature type="non-terminal residue" evidence="2">
    <location>
        <position position="136"/>
    </location>
</feature>
<comment type="caution">
    <text evidence="2">The sequence shown here is derived from an EMBL/GenBank/DDBJ whole genome shotgun (WGS) entry which is preliminary data.</text>
</comment>
<proteinExistence type="predicted"/>
<dbReference type="GO" id="GO:0045505">
    <property type="term" value="F:dynein intermediate chain binding"/>
    <property type="evidence" value="ECO:0007669"/>
    <property type="project" value="InterPro"/>
</dbReference>
<evidence type="ECO:0000313" key="3">
    <source>
        <dbReference type="Proteomes" id="UP000765507"/>
    </source>
</evidence>
<dbReference type="Proteomes" id="UP000765507">
    <property type="component" value="Unassembled WGS sequence"/>
</dbReference>
<dbReference type="GO" id="GO:0051959">
    <property type="term" value="F:dynein light intermediate chain binding"/>
    <property type="evidence" value="ECO:0007669"/>
    <property type="project" value="InterPro"/>
</dbReference>
<dbReference type="GO" id="GO:0007018">
    <property type="term" value="P:microtubule-based movement"/>
    <property type="evidence" value="ECO:0007669"/>
    <property type="project" value="InterPro"/>
</dbReference>
<sequence>EFEHDASDFKQKVEDMDRRLGTIFSQAFDDAAGLEHAFKLLDIFGSLLERPVIAASTSDRYPRLITMFDRDLDDAKLIYSRHIQEEMELGYPPVHRNMSLVAGALRWAQELRDRIQVPFSHFRHITHPCLESPEGK</sequence>